<sequence>MKRIPNTLAIVLVAMLAACASGKPVVQTDQAAGVDLTHYRTYTWVEEPQTQSPIVRDKLVRAIDAQLAAKGMQRVADGEIALVGHLETREDVSYNHFSLGFGLGGWGNNGGAGVGTSTGTSVPKTNLVGTLVLDMYDAKTKRALWRATANGDVPQTPEAMDAAIGQYVPKMFEKFPSR</sequence>
<keyword evidence="1" id="KW-0732">Signal</keyword>
<gene>
    <name evidence="3" type="ORF">LYSCAS_29610</name>
</gene>
<evidence type="ECO:0000259" key="2">
    <source>
        <dbReference type="Pfam" id="PF13590"/>
    </source>
</evidence>
<keyword evidence="4" id="KW-1185">Reference proteome</keyword>
<organism evidence="3 4">
    <name type="scientific">Noviluteimonas caseinilytica</name>
    <dbReference type="NCBI Taxonomy" id="2675101"/>
    <lineage>
        <taxon>Bacteria</taxon>
        <taxon>Pseudomonadati</taxon>
        <taxon>Pseudomonadota</taxon>
        <taxon>Gammaproteobacteria</taxon>
        <taxon>Lysobacterales</taxon>
        <taxon>Lysobacteraceae</taxon>
        <taxon>Noviluteimonas</taxon>
    </lineage>
</organism>
<dbReference type="EMBL" id="AP024545">
    <property type="protein sequence ID" value="BCT93937.1"/>
    <property type="molecule type" value="Genomic_DNA"/>
</dbReference>
<dbReference type="RefSeq" id="WP_213434841.1">
    <property type="nucleotide sequence ID" value="NZ_AP024545.1"/>
</dbReference>
<dbReference type="Pfam" id="PF13590">
    <property type="entry name" value="DUF4136"/>
    <property type="match status" value="1"/>
</dbReference>
<evidence type="ECO:0000256" key="1">
    <source>
        <dbReference type="SAM" id="SignalP"/>
    </source>
</evidence>
<dbReference type="Gene3D" id="3.30.160.670">
    <property type="match status" value="1"/>
</dbReference>
<accession>A0ABM7Q903</accession>
<proteinExistence type="predicted"/>
<feature type="domain" description="DUF4136" evidence="2">
    <location>
        <begin position="26"/>
        <end position="176"/>
    </location>
</feature>
<name>A0ABM7Q903_9GAMM</name>
<reference evidence="3 4" key="1">
    <citation type="submission" date="2021-03" db="EMBL/GenBank/DDBJ databases">
        <title>Complete Genome Sequences of Two Lysobacter Strains Isolated from Sea Water (Lysobacter caseinilyticus) and Soil (Lysobacter helvus) in South Korea.</title>
        <authorList>
            <person name="Watanabe Y."/>
            <person name="Arakawa K."/>
        </authorList>
    </citation>
    <scope>NUCLEOTIDE SEQUENCE [LARGE SCALE GENOMIC DNA]</scope>
    <source>
        <strain evidence="3 4">KVB24</strain>
    </source>
</reference>
<evidence type="ECO:0000313" key="3">
    <source>
        <dbReference type="EMBL" id="BCT93937.1"/>
    </source>
</evidence>
<dbReference type="PROSITE" id="PS51257">
    <property type="entry name" value="PROKAR_LIPOPROTEIN"/>
    <property type="match status" value="1"/>
</dbReference>
<feature type="chain" id="PRO_5047279683" description="DUF4136 domain-containing protein" evidence="1">
    <location>
        <begin position="21"/>
        <end position="178"/>
    </location>
</feature>
<dbReference type="Proteomes" id="UP000681317">
    <property type="component" value="Chromosome"/>
</dbReference>
<evidence type="ECO:0000313" key="4">
    <source>
        <dbReference type="Proteomes" id="UP000681317"/>
    </source>
</evidence>
<protein>
    <recommendedName>
        <fullName evidence="2">DUF4136 domain-containing protein</fullName>
    </recommendedName>
</protein>
<dbReference type="InterPro" id="IPR025411">
    <property type="entry name" value="DUF4136"/>
</dbReference>
<feature type="signal peptide" evidence="1">
    <location>
        <begin position="1"/>
        <end position="20"/>
    </location>
</feature>